<protein>
    <submittedName>
        <fullName evidence="2">Uncharacterized protein</fullName>
    </submittedName>
</protein>
<name>A0ABR1GAF3_AURAN</name>
<evidence type="ECO:0000313" key="3">
    <source>
        <dbReference type="Proteomes" id="UP001363151"/>
    </source>
</evidence>
<accession>A0ABR1GAF3</accession>
<comment type="caution">
    <text evidence="2">The sequence shown here is derived from an EMBL/GenBank/DDBJ whole genome shotgun (WGS) entry which is preliminary data.</text>
</comment>
<evidence type="ECO:0000256" key="1">
    <source>
        <dbReference type="SAM" id="MobiDB-lite"/>
    </source>
</evidence>
<sequence length="520" mass="58403">MASNVARVLDEKLANAECQDPKGMYFDGSSWVKGEAPGTVPKTKAIFHGQMNGTFACGVDLAKFQKEKAEEEAKAEKTHASATEKVVFRSQYAQMDWREKWEPELKAEKAKKAKFPSTKLQFYDQTNPYGEEDPLDTLENWHKEFNETMTEVEVDGKPYYEYGADKGGRKLKGGPMKGQVVSQIDIPPLFRIPKAPDKMTIYDHEGNLKKEGDGPLGIAYDAEGIPVPDWEIVDTSKTAGGVDVLDEQGRRKGGLQVRGVVKMKDYANATKRCYPQWGKRFGLVTKPRVGRFGSYTCDEAKLCLTTEDFGFKLGEDAAKAPTPPLIRLRYGEVHNEPESIAMFTGLSEVHLSHKEDIKEVHYMLQALGYVCYNTPDTEEERFWGEGIDIHPVKVYRGDGGVVDNKTQGPTYYSWYYRLPPFVAGLALEGEEGDPLGGPEARLRLARAKKLEQDQADLNEERLAALKARCKEQATMPWYRDYFPNGEYDYETGKMINTPGTLPGETPPLQTIEGQIDDDKE</sequence>
<proteinExistence type="predicted"/>
<organism evidence="2 3">
    <name type="scientific">Aureococcus anophagefferens</name>
    <name type="common">Harmful bloom alga</name>
    <dbReference type="NCBI Taxonomy" id="44056"/>
    <lineage>
        <taxon>Eukaryota</taxon>
        <taxon>Sar</taxon>
        <taxon>Stramenopiles</taxon>
        <taxon>Ochrophyta</taxon>
        <taxon>Pelagophyceae</taxon>
        <taxon>Pelagomonadales</taxon>
        <taxon>Pelagomonadaceae</taxon>
        <taxon>Aureococcus</taxon>
    </lineage>
</organism>
<gene>
    <name evidence="2" type="ORF">SO694_00007245</name>
</gene>
<feature type="compositionally biased region" description="Low complexity" evidence="1">
    <location>
        <begin position="497"/>
        <end position="510"/>
    </location>
</feature>
<reference evidence="2 3" key="1">
    <citation type="submission" date="2024-03" db="EMBL/GenBank/DDBJ databases">
        <title>Aureococcus anophagefferens CCMP1851 and Kratosvirus quantuckense: Draft genome of a second virus-susceptible host strain in the model system.</title>
        <authorList>
            <person name="Chase E."/>
            <person name="Truchon A.R."/>
            <person name="Schepens W."/>
            <person name="Wilhelm S.W."/>
        </authorList>
    </citation>
    <scope>NUCLEOTIDE SEQUENCE [LARGE SCALE GENOMIC DNA]</scope>
    <source>
        <strain evidence="2 3">CCMP1851</strain>
    </source>
</reference>
<evidence type="ECO:0000313" key="2">
    <source>
        <dbReference type="EMBL" id="KAK7250287.1"/>
    </source>
</evidence>
<dbReference type="EMBL" id="JBBJCI010000037">
    <property type="protein sequence ID" value="KAK7250287.1"/>
    <property type="molecule type" value="Genomic_DNA"/>
</dbReference>
<keyword evidence="3" id="KW-1185">Reference proteome</keyword>
<feature type="region of interest" description="Disordered" evidence="1">
    <location>
        <begin position="493"/>
        <end position="520"/>
    </location>
</feature>
<dbReference type="Proteomes" id="UP001363151">
    <property type="component" value="Unassembled WGS sequence"/>
</dbReference>